<dbReference type="Proteomes" id="UP001165060">
    <property type="component" value="Unassembled WGS sequence"/>
</dbReference>
<dbReference type="InterPro" id="IPR018247">
    <property type="entry name" value="EF_Hand_1_Ca_BS"/>
</dbReference>
<feature type="domain" description="EF-hand" evidence="3">
    <location>
        <begin position="217"/>
        <end position="252"/>
    </location>
</feature>
<gene>
    <name evidence="4" type="ORF">TeGR_g4081</name>
</gene>
<dbReference type="InterPro" id="IPR052591">
    <property type="entry name" value="CML21-like"/>
</dbReference>
<dbReference type="PANTHER" id="PTHR23064">
    <property type="entry name" value="TROPONIN"/>
    <property type="match status" value="1"/>
</dbReference>
<dbReference type="InterPro" id="IPR002048">
    <property type="entry name" value="EF_hand_dom"/>
</dbReference>
<dbReference type="PROSITE" id="PS50222">
    <property type="entry name" value="EF_HAND_2"/>
    <property type="match status" value="4"/>
</dbReference>
<name>A0ABQ6M9P3_9STRA</name>
<dbReference type="SMART" id="SM00054">
    <property type="entry name" value="EFh"/>
    <property type="match status" value="6"/>
</dbReference>
<evidence type="ECO:0000256" key="1">
    <source>
        <dbReference type="ARBA" id="ARBA00022837"/>
    </source>
</evidence>
<proteinExistence type="predicted"/>
<feature type="region of interest" description="Disordered" evidence="2">
    <location>
        <begin position="125"/>
        <end position="207"/>
    </location>
</feature>
<evidence type="ECO:0000256" key="2">
    <source>
        <dbReference type="SAM" id="MobiDB-lite"/>
    </source>
</evidence>
<dbReference type="PROSITE" id="PS00018">
    <property type="entry name" value="EF_HAND_1"/>
    <property type="match status" value="4"/>
</dbReference>
<protein>
    <recommendedName>
        <fullName evidence="3">EF-hand domain-containing protein</fullName>
    </recommendedName>
</protein>
<dbReference type="Gene3D" id="1.10.238.10">
    <property type="entry name" value="EF-hand"/>
    <property type="match status" value="3"/>
</dbReference>
<dbReference type="Pfam" id="PF13499">
    <property type="entry name" value="EF-hand_7"/>
    <property type="match status" value="1"/>
</dbReference>
<comment type="caution">
    <text evidence="4">The sequence shown here is derived from an EMBL/GenBank/DDBJ whole genome shotgun (WGS) entry which is preliminary data.</text>
</comment>
<keyword evidence="5" id="KW-1185">Reference proteome</keyword>
<feature type="domain" description="EF-hand" evidence="3">
    <location>
        <begin position="311"/>
        <end position="346"/>
    </location>
</feature>
<feature type="domain" description="EF-hand" evidence="3">
    <location>
        <begin position="257"/>
        <end position="285"/>
    </location>
</feature>
<evidence type="ECO:0000313" key="4">
    <source>
        <dbReference type="EMBL" id="GMI22330.1"/>
    </source>
</evidence>
<feature type="region of interest" description="Disordered" evidence="2">
    <location>
        <begin position="383"/>
        <end position="409"/>
    </location>
</feature>
<evidence type="ECO:0000259" key="3">
    <source>
        <dbReference type="PROSITE" id="PS50222"/>
    </source>
</evidence>
<evidence type="ECO:0000313" key="5">
    <source>
        <dbReference type="Proteomes" id="UP001165060"/>
    </source>
</evidence>
<dbReference type="SUPFAM" id="SSF47473">
    <property type="entry name" value="EF-hand"/>
    <property type="match status" value="2"/>
</dbReference>
<accession>A0ABQ6M9P3</accession>
<feature type="compositionally biased region" description="Gly residues" evidence="2">
    <location>
        <begin position="193"/>
        <end position="205"/>
    </location>
</feature>
<organism evidence="4 5">
    <name type="scientific">Tetraparma gracilis</name>
    <dbReference type="NCBI Taxonomy" id="2962635"/>
    <lineage>
        <taxon>Eukaryota</taxon>
        <taxon>Sar</taxon>
        <taxon>Stramenopiles</taxon>
        <taxon>Ochrophyta</taxon>
        <taxon>Bolidophyceae</taxon>
        <taxon>Parmales</taxon>
        <taxon>Triparmaceae</taxon>
        <taxon>Tetraparma</taxon>
    </lineage>
</organism>
<feature type="non-terminal residue" evidence="4">
    <location>
        <position position="409"/>
    </location>
</feature>
<dbReference type="EMBL" id="BRYB01002596">
    <property type="protein sequence ID" value="GMI22330.1"/>
    <property type="molecule type" value="Genomic_DNA"/>
</dbReference>
<reference evidence="4 5" key="1">
    <citation type="journal article" date="2023" name="Commun. Biol.">
        <title>Genome analysis of Parmales, the sister group of diatoms, reveals the evolutionary specialization of diatoms from phago-mixotrophs to photoautotrophs.</title>
        <authorList>
            <person name="Ban H."/>
            <person name="Sato S."/>
            <person name="Yoshikawa S."/>
            <person name="Yamada K."/>
            <person name="Nakamura Y."/>
            <person name="Ichinomiya M."/>
            <person name="Sato N."/>
            <person name="Blanc-Mathieu R."/>
            <person name="Endo H."/>
            <person name="Kuwata A."/>
            <person name="Ogata H."/>
        </authorList>
    </citation>
    <scope>NUCLEOTIDE SEQUENCE [LARGE SCALE GENOMIC DNA]</scope>
</reference>
<dbReference type="InterPro" id="IPR011992">
    <property type="entry name" value="EF-hand-dom_pair"/>
</dbReference>
<keyword evidence="1" id="KW-0106">Calcium</keyword>
<dbReference type="Pfam" id="PF13202">
    <property type="entry name" value="EF-hand_5"/>
    <property type="match status" value="2"/>
</dbReference>
<sequence>MGGVAGKVRIPALSPPYTDHECFGALALCSSVAPLVKCKMVFDFHDEDCSNTLSKHELEMVIMSSVRGMAKMLGTEPFSLVKIEAVAEWVFKQVDRDANGFLSRDEWMTFCKSTSTVQQYFRRIDEIKDKSSPKPEQAPSPPKRGGGKKRVINQPPFTPGKGPVLSIPRSMNNTHPISPMKPSPPRSSKSTGAKGGRGGGRGGAGMVEEKKEGGATMDLELLKQIFSGIDSNLDGIIDVGEFYLSLKGTGLEDSALALFNKIDKDRNGQLTMKELVLHLFPFAGDDDIENIMAWVKDGSGTATQGIWSAGEEEDEFKKMFRGFDKNGDNRITLKELASVMSEVHGLEKDEVVKLFQDLGKSKRDIITQDEFAELMTQFTEGGDLGGHKIGANPGGGRGGKGGGGGGGGG</sequence>
<feature type="domain" description="EF-hand" evidence="3">
    <location>
        <begin position="82"/>
        <end position="117"/>
    </location>
</feature>
<dbReference type="CDD" id="cd00051">
    <property type="entry name" value="EFh"/>
    <property type="match status" value="3"/>
</dbReference>